<protein>
    <submittedName>
        <fullName evidence="1">Uncharacterized protein</fullName>
    </submittedName>
</protein>
<sequence>MVLGASMSKFNVSFSLLLMDSLISIKYRREISGFILMCDFSINREIFIGTLHLYHHLLRLNRMDHDFLLS</sequence>
<proteinExistence type="predicted"/>
<keyword evidence="2" id="KW-1185">Reference proteome</keyword>
<dbReference type="AlphaFoldDB" id="U5G0K0"/>
<dbReference type="Proteomes" id="UP000006729">
    <property type="component" value="Chromosome 9"/>
</dbReference>
<evidence type="ECO:0000313" key="2">
    <source>
        <dbReference type="Proteomes" id="UP000006729"/>
    </source>
</evidence>
<gene>
    <name evidence="1" type="ORF">POPTR_009G079400</name>
</gene>
<accession>U5G0K0</accession>
<dbReference type="HOGENOM" id="CLU_2762571_0_0_1"/>
<dbReference type="EMBL" id="CM009298">
    <property type="protein sequence ID" value="PNT20215.1"/>
    <property type="molecule type" value="Genomic_DNA"/>
</dbReference>
<reference evidence="1 2" key="1">
    <citation type="journal article" date="2006" name="Science">
        <title>The genome of black cottonwood, Populus trichocarpa (Torr. &amp; Gray).</title>
        <authorList>
            <person name="Tuskan G.A."/>
            <person name="Difazio S."/>
            <person name="Jansson S."/>
            <person name="Bohlmann J."/>
            <person name="Grigoriev I."/>
            <person name="Hellsten U."/>
            <person name="Putnam N."/>
            <person name="Ralph S."/>
            <person name="Rombauts S."/>
            <person name="Salamov A."/>
            <person name="Schein J."/>
            <person name="Sterck L."/>
            <person name="Aerts A."/>
            <person name="Bhalerao R.R."/>
            <person name="Bhalerao R.P."/>
            <person name="Blaudez D."/>
            <person name="Boerjan W."/>
            <person name="Brun A."/>
            <person name="Brunner A."/>
            <person name="Busov V."/>
            <person name="Campbell M."/>
            <person name="Carlson J."/>
            <person name="Chalot M."/>
            <person name="Chapman J."/>
            <person name="Chen G.L."/>
            <person name="Cooper D."/>
            <person name="Coutinho P.M."/>
            <person name="Couturier J."/>
            <person name="Covert S."/>
            <person name="Cronk Q."/>
            <person name="Cunningham R."/>
            <person name="Davis J."/>
            <person name="Degroeve S."/>
            <person name="Dejardin A."/>
            <person name="Depamphilis C."/>
            <person name="Detter J."/>
            <person name="Dirks B."/>
            <person name="Dubchak I."/>
            <person name="Duplessis S."/>
            <person name="Ehlting J."/>
            <person name="Ellis B."/>
            <person name="Gendler K."/>
            <person name="Goodstein D."/>
            <person name="Gribskov M."/>
            <person name="Grimwood J."/>
            <person name="Groover A."/>
            <person name="Gunter L."/>
            <person name="Hamberger B."/>
            <person name="Heinze B."/>
            <person name="Helariutta Y."/>
            <person name="Henrissat B."/>
            <person name="Holligan D."/>
            <person name="Holt R."/>
            <person name="Huang W."/>
            <person name="Islam-Faridi N."/>
            <person name="Jones S."/>
            <person name="Jones-Rhoades M."/>
            <person name="Jorgensen R."/>
            <person name="Joshi C."/>
            <person name="Kangasjarvi J."/>
            <person name="Karlsson J."/>
            <person name="Kelleher C."/>
            <person name="Kirkpatrick R."/>
            <person name="Kirst M."/>
            <person name="Kohler A."/>
            <person name="Kalluri U."/>
            <person name="Larimer F."/>
            <person name="Leebens-Mack J."/>
            <person name="Leple J.C."/>
            <person name="Locascio P."/>
            <person name="Lou Y."/>
            <person name="Lucas S."/>
            <person name="Martin F."/>
            <person name="Montanini B."/>
            <person name="Napoli C."/>
            <person name="Nelson D.R."/>
            <person name="Nelson C."/>
            <person name="Nieminen K."/>
            <person name="Nilsson O."/>
            <person name="Pereda V."/>
            <person name="Peter G."/>
            <person name="Philippe R."/>
            <person name="Pilate G."/>
            <person name="Poliakov A."/>
            <person name="Razumovskaya J."/>
            <person name="Richardson P."/>
            <person name="Rinaldi C."/>
            <person name="Ritland K."/>
            <person name="Rouze P."/>
            <person name="Ryaboy D."/>
            <person name="Schmutz J."/>
            <person name="Schrader J."/>
            <person name="Segerman B."/>
            <person name="Shin H."/>
            <person name="Siddiqui A."/>
            <person name="Sterky F."/>
            <person name="Terry A."/>
            <person name="Tsai C.J."/>
            <person name="Uberbacher E."/>
            <person name="Unneberg P."/>
            <person name="Vahala J."/>
            <person name="Wall K."/>
            <person name="Wessler S."/>
            <person name="Yang G."/>
            <person name="Yin T."/>
            <person name="Douglas C."/>
            <person name="Marra M."/>
            <person name="Sandberg G."/>
            <person name="Van de Peer Y."/>
            <person name="Rokhsar D."/>
        </authorList>
    </citation>
    <scope>NUCLEOTIDE SEQUENCE [LARGE SCALE GENOMIC DNA]</scope>
    <source>
        <strain evidence="2">cv. Nisqually</strain>
    </source>
</reference>
<name>U5G0K0_POPTR</name>
<dbReference type="InParanoid" id="U5G0K0"/>
<evidence type="ECO:0000313" key="1">
    <source>
        <dbReference type="EMBL" id="PNT20215.1"/>
    </source>
</evidence>
<organism evidence="1 2">
    <name type="scientific">Populus trichocarpa</name>
    <name type="common">Western balsam poplar</name>
    <name type="synonym">Populus balsamifera subsp. trichocarpa</name>
    <dbReference type="NCBI Taxonomy" id="3694"/>
    <lineage>
        <taxon>Eukaryota</taxon>
        <taxon>Viridiplantae</taxon>
        <taxon>Streptophyta</taxon>
        <taxon>Embryophyta</taxon>
        <taxon>Tracheophyta</taxon>
        <taxon>Spermatophyta</taxon>
        <taxon>Magnoliopsida</taxon>
        <taxon>eudicotyledons</taxon>
        <taxon>Gunneridae</taxon>
        <taxon>Pentapetalae</taxon>
        <taxon>rosids</taxon>
        <taxon>fabids</taxon>
        <taxon>Malpighiales</taxon>
        <taxon>Salicaceae</taxon>
        <taxon>Saliceae</taxon>
        <taxon>Populus</taxon>
    </lineage>
</organism>